<keyword evidence="3" id="KW-1185">Reference proteome</keyword>
<feature type="compositionally biased region" description="Basic and acidic residues" evidence="1">
    <location>
        <begin position="784"/>
        <end position="880"/>
    </location>
</feature>
<evidence type="ECO:0000313" key="3">
    <source>
        <dbReference type="Proteomes" id="UP000472265"/>
    </source>
</evidence>
<feature type="region of interest" description="Disordered" evidence="1">
    <location>
        <begin position="1"/>
        <end position="79"/>
    </location>
</feature>
<feature type="region of interest" description="Disordered" evidence="1">
    <location>
        <begin position="259"/>
        <end position="281"/>
    </location>
</feature>
<feature type="compositionally biased region" description="Basic and acidic residues" evidence="1">
    <location>
        <begin position="496"/>
        <end position="506"/>
    </location>
</feature>
<feature type="compositionally biased region" description="Low complexity" evidence="1">
    <location>
        <begin position="36"/>
        <end position="52"/>
    </location>
</feature>
<feature type="region of interest" description="Disordered" evidence="1">
    <location>
        <begin position="345"/>
        <end position="410"/>
    </location>
</feature>
<dbReference type="Proteomes" id="UP000472265">
    <property type="component" value="Chromosome 10"/>
</dbReference>
<feature type="compositionally biased region" description="Low complexity" evidence="1">
    <location>
        <begin position="371"/>
        <end position="390"/>
    </location>
</feature>
<accession>A0A671TRZ2</accession>
<feature type="compositionally biased region" description="Basic residues" evidence="1">
    <location>
        <begin position="928"/>
        <end position="937"/>
    </location>
</feature>
<feature type="compositionally biased region" description="Basic and acidic residues" evidence="1">
    <location>
        <begin position="93"/>
        <end position="102"/>
    </location>
</feature>
<feature type="compositionally biased region" description="Polar residues" evidence="1">
    <location>
        <begin position="437"/>
        <end position="457"/>
    </location>
</feature>
<sequence length="1034" mass="115491">MSHQLYDPFEAENQSSPEGQYELQGPQVESNPWRASPRLGPESSFSSSGLSSTIPDNTRGIFSSPMSQLMNYGPDQRRARMDENRERTIEMHISRARQEVKPLGKPMHQSIDEGTGCTGLQRNEFGSSSTRMTSHPMSSSSSSLGHRPSDVESGRSSWDWLLNYQKPTADDSKLYSSSKHDLQSIPGLGVEDCPVPDKLAAPAESSKPKYTSESAVNIIQNFGLEKEDLEHLISYPDDQMTRENMPYILRQIRIQKAKRATTAGQSKPYPVPQSTRSVCGMDSHTLSTSGESAMRLKKITSAVLKPTKVIDYGHTGRYTGGAGNEIGRTDSKANSGGGGNMLLMDTCDTSKNSRGPLQKHTTEVKSSALGSSCHQASSVVSSSSDSSALSFGGTPSHDQTKQLQTQPSQPLQTLLKLFSVPKKDTDLRVVRSEASKPVTSKESTSDQQSVVKTQPPTNLLRGVDPCRPGLVLIGSNANSGTKDQSKTRSHGSKFAEQMKKQQSQEHMKKRQSQQQMQKQPVDEKSKQQKQQALQQLVSQAGQVMWPPVFSAVKSVPPVASVPGITDATRAMQHPVFIPGGPRHIVIPPVLPQPISAQMSFNHTTMPTSHWQPPANVAVFKGLPTLAMMQDYAAASPRIFPHTCSLCYKDCTQMKDWISHQNTNLHLESCTRLRKQYPDWDGEIAVVPRTAGKDAKLSTSTSASTGQHRRPKTRHGSHSRSHSDSHSRSSSPPHHHALEGRRERRSSPSRSPQSSRYKRRSRSRSRSHSPWYDDLTSFHYQSRSRSSERRSSPKRKDERRSSQRRYEKRWSPPRRGEERRSPTRRGEERRSPPRRGEERRSPPRRGEERRSPPRRGEERRSPPRRVDERRSPPRTVNERRSPPRRVTQRRFPPRRSEERNSPPRGSRESQSSRKGSTPQQKKSNSAKILAKKLLKKSAVRSLSTQSDLETMVKTLAPALLAELAKMKSSSSSSTAKKKCTAKPSKGKPGLKKKSEASSATKTKVGVCVPVYQEIWQPFYHLVNCLSPVIFKWMDE</sequence>
<feature type="compositionally biased region" description="Low complexity" evidence="1">
    <location>
        <begin position="127"/>
        <end position="146"/>
    </location>
</feature>
<reference evidence="2" key="3">
    <citation type="submission" date="2025-09" db="UniProtKB">
        <authorList>
            <consortium name="Ensembl"/>
        </authorList>
    </citation>
    <scope>IDENTIFICATION</scope>
</reference>
<feature type="compositionally biased region" description="Basic residues" evidence="1">
    <location>
        <begin position="706"/>
        <end position="719"/>
    </location>
</feature>
<proteinExistence type="predicted"/>
<dbReference type="Ensembl" id="ENSSAUT00010003773.1">
    <property type="protein sequence ID" value="ENSSAUP00010003482.1"/>
    <property type="gene ID" value="ENSSAUG00010001858.1"/>
</dbReference>
<feature type="region of interest" description="Disordered" evidence="1">
    <location>
        <begin position="690"/>
        <end position="949"/>
    </location>
</feature>
<feature type="compositionally biased region" description="Basic residues" evidence="1">
    <location>
        <begin position="974"/>
        <end position="990"/>
    </location>
</feature>
<feature type="compositionally biased region" description="Polar residues" evidence="1">
    <location>
        <begin position="696"/>
        <end position="705"/>
    </location>
</feature>
<dbReference type="AlphaFoldDB" id="A0A671TRZ2"/>
<feature type="compositionally biased region" description="Basic residues" evidence="1">
    <location>
        <begin position="755"/>
        <end position="766"/>
    </location>
</feature>
<feature type="region of interest" description="Disordered" evidence="1">
    <location>
        <begin position="428"/>
        <end position="533"/>
    </location>
</feature>
<feature type="compositionally biased region" description="Basic and acidic residues" evidence="1">
    <location>
        <begin position="893"/>
        <end position="910"/>
    </location>
</feature>
<feature type="region of interest" description="Disordered" evidence="1">
    <location>
        <begin position="93"/>
        <end position="150"/>
    </location>
</feature>
<reference evidence="2" key="2">
    <citation type="submission" date="2025-08" db="UniProtKB">
        <authorList>
            <consortium name="Ensembl"/>
        </authorList>
    </citation>
    <scope>IDENTIFICATION</scope>
</reference>
<feature type="compositionally biased region" description="Polar residues" evidence="1">
    <location>
        <begin position="53"/>
        <end position="70"/>
    </location>
</feature>
<name>A0A671TRZ2_SPAAU</name>
<dbReference type="OMA" id="MEVENCA"/>
<dbReference type="InParanoid" id="A0A671TRZ2"/>
<feature type="compositionally biased region" description="Basic and acidic residues" evidence="1">
    <location>
        <begin position="735"/>
        <end position="745"/>
    </location>
</feature>
<feature type="compositionally biased region" description="Basic residues" evidence="1">
    <location>
        <begin position="881"/>
        <end position="892"/>
    </location>
</feature>
<evidence type="ECO:0000256" key="1">
    <source>
        <dbReference type="SAM" id="MobiDB-lite"/>
    </source>
</evidence>
<reference evidence="2" key="1">
    <citation type="submission" date="2021-04" db="EMBL/GenBank/DDBJ databases">
        <authorList>
            <consortium name="Wellcome Sanger Institute Data Sharing"/>
        </authorList>
    </citation>
    <scope>NUCLEOTIDE SEQUENCE [LARGE SCALE GENOMIC DNA]</scope>
</reference>
<evidence type="ECO:0000313" key="2">
    <source>
        <dbReference type="Ensembl" id="ENSSAUP00010003482.1"/>
    </source>
</evidence>
<protein>
    <submittedName>
        <fullName evidence="2">Uncharacterized protein</fullName>
    </submittedName>
</protein>
<organism evidence="2 3">
    <name type="scientific">Sparus aurata</name>
    <name type="common">Gilthead sea bream</name>
    <dbReference type="NCBI Taxonomy" id="8175"/>
    <lineage>
        <taxon>Eukaryota</taxon>
        <taxon>Metazoa</taxon>
        <taxon>Chordata</taxon>
        <taxon>Craniata</taxon>
        <taxon>Vertebrata</taxon>
        <taxon>Euteleostomi</taxon>
        <taxon>Actinopterygii</taxon>
        <taxon>Neopterygii</taxon>
        <taxon>Teleostei</taxon>
        <taxon>Neoteleostei</taxon>
        <taxon>Acanthomorphata</taxon>
        <taxon>Eupercaria</taxon>
        <taxon>Spariformes</taxon>
        <taxon>Sparidae</taxon>
        <taxon>Sparus</taxon>
    </lineage>
</organism>
<feature type="compositionally biased region" description="Low complexity" evidence="1">
    <location>
        <begin position="401"/>
        <end position="410"/>
    </location>
</feature>
<feature type="region of interest" description="Disordered" evidence="1">
    <location>
        <begin position="963"/>
        <end position="997"/>
    </location>
</feature>
<dbReference type="GeneTree" id="ENSGT01140000282746"/>